<evidence type="ECO:0008006" key="3">
    <source>
        <dbReference type="Google" id="ProtNLM"/>
    </source>
</evidence>
<evidence type="ECO:0000313" key="2">
    <source>
        <dbReference type="Proteomes" id="UP001597280"/>
    </source>
</evidence>
<evidence type="ECO:0000313" key="1">
    <source>
        <dbReference type="EMBL" id="MFD1834105.1"/>
    </source>
</evidence>
<proteinExistence type="predicted"/>
<comment type="caution">
    <text evidence="1">The sequence shown here is derived from an EMBL/GenBank/DDBJ whole genome shotgun (WGS) entry which is preliminary data.</text>
</comment>
<protein>
    <recommendedName>
        <fullName evidence="3">Alkaline ceramidase</fullName>
    </recommendedName>
</protein>
<dbReference type="EMBL" id="JBHUFL010000002">
    <property type="protein sequence ID" value="MFD1834105.1"/>
    <property type="molecule type" value="Genomic_DNA"/>
</dbReference>
<accession>A0ABW4PVE1</accession>
<gene>
    <name evidence="1" type="ORF">ACFSDA_03360</name>
</gene>
<sequence length="413" mass="43661">MIDVGAAVQPLGIASPVPMSGFAARTAPSTGEHDELGARALALDEAVIIAVDVCVLEESTCRTIAEIVRPDQPDLVIVTATHTHAGPCSAPHRLTPCTPEIERTIVRAAATAGLAARAARRPCTVALQSAHGVGVAKNRRHPEREIDPPVRMVRFSSEGRVAAALVSYPCHPVVLDGTNQLLSSDYIDAVRRRIELEHPGAVAVFTTGCAGDVNTGHRAEASYRLEGSSTRTFAEADRVGTAIAEAVLSSTPTPVESDGIGFRSRPVTLDFNLLTGQQNDTDLAAWIAERPAAEVGRAALLDIWIRWARLRPEGTAWRGRISALRLGGLTIVTLPGEPFLDVADSIEAQVEGTCLVLGYADGCPGYVPTAGEYRHGGYEVEDAHRYYGMPGPFAAGSAETLVEEAVAACRAVV</sequence>
<organism evidence="1 2">
    <name type="scientific">Brachybacterium rhamnosum</name>
    <dbReference type="NCBI Taxonomy" id="173361"/>
    <lineage>
        <taxon>Bacteria</taxon>
        <taxon>Bacillati</taxon>
        <taxon>Actinomycetota</taxon>
        <taxon>Actinomycetes</taxon>
        <taxon>Micrococcales</taxon>
        <taxon>Dermabacteraceae</taxon>
        <taxon>Brachybacterium</taxon>
    </lineage>
</organism>
<keyword evidence="2" id="KW-1185">Reference proteome</keyword>
<name>A0ABW4PVE1_9MICO</name>
<reference evidence="2" key="1">
    <citation type="journal article" date="2019" name="Int. J. Syst. Evol. Microbiol.">
        <title>The Global Catalogue of Microorganisms (GCM) 10K type strain sequencing project: providing services to taxonomists for standard genome sequencing and annotation.</title>
        <authorList>
            <consortium name="The Broad Institute Genomics Platform"/>
            <consortium name="The Broad Institute Genome Sequencing Center for Infectious Disease"/>
            <person name="Wu L."/>
            <person name="Ma J."/>
        </authorList>
    </citation>
    <scope>NUCLEOTIDE SEQUENCE [LARGE SCALE GENOMIC DNA]</scope>
    <source>
        <strain evidence="2">JCM 11650</strain>
    </source>
</reference>
<dbReference type="Proteomes" id="UP001597280">
    <property type="component" value="Unassembled WGS sequence"/>
</dbReference>
<dbReference type="RefSeq" id="WP_343903542.1">
    <property type="nucleotide sequence ID" value="NZ_BAAAIS010000002.1"/>
</dbReference>